<evidence type="ECO:0000259" key="7">
    <source>
        <dbReference type="PROSITE" id="PS50850"/>
    </source>
</evidence>
<accession>A0A2T2XJK6</accession>
<evidence type="ECO:0000256" key="3">
    <source>
        <dbReference type="ARBA" id="ARBA00022692"/>
    </source>
</evidence>
<reference evidence="8 9" key="1">
    <citation type="journal article" date="2014" name="BMC Genomics">
        <title>Comparison of environmental and isolate Sulfobacillus genomes reveals diverse carbon, sulfur, nitrogen, and hydrogen metabolisms.</title>
        <authorList>
            <person name="Justice N.B."/>
            <person name="Norman A."/>
            <person name="Brown C.T."/>
            <person name="Singh A."/>
            <person name="Thomas B.C."/>
            <person name="Banfield J.F."/>
        </authorList>
    </citation>
    <scope>NUCLEOTIDE SEQUENCE [LARGE SCALE GENOMIC DNA]</scope>
    <source>
        <strain evidence="8">AMDSBA4</strain>
    </source>
</reference>
<evidence type="ECO:0000256" key="1">
    <source>
        <dbReference type="ARBA" id="ARBA00004651"/>
    </source>
</evidence>
<name>A0A2T2XJK6_9FIRM</name>
<comment type="subcellular location">
    <subcellularLocation>
        <location evidence="1">Cell membrane</location>
        <topology evidence="1">Multi-pass membrane protein</topology>
    </subcellularLocation>
</comment>
<dbReference type="InterPro" id="IPR011701">
    <property type="entry name" value="MFS"/>
</dbReference>
<feature type="transmembrane region" description="Helical" evidence="6">
    <location>
        <begin position="366"/>
        <end position="385"/>
    </location>
</feature>
<evidence type="ECO:0000256" key="4">
    <source>
        <dbReference type="ARBA" id="ARBA00022989"/>
    </source>
</evidence>
<proteinExistence type="predicted"/>
<dbReference type="Proteomes" id="UP000242972">
    <property type="component" value="Unassembled WGS sequence"/>
</dbReference>
<dbReference type="PROSITE" id="PS50850">
    <property type="entry name" value="MFS"/>
    <property type="match status" value="1"/>
</dbReference>
<feature type="domain" description="Major facilitator superfamily (MFS) profile" evidence="7">
    <location>
        <begin position="19"/>
        <end position="392"/>
    </location>
</feature>
<comment type="caution">
    <text evidence="8">The sequence shown here is derived from an EMBL/GenBank/DDBJ whole genome shotgun (WGS) entry which is preliminary data.</text>
</comment>
<dbReference type="InterPro" id="IPR036259">
    <property type="entry name" value="MFS_trans_sf"/>
</dbReference>
<gene>
    <name evidence="8" type="ORF">C7B46_04400</name>
</gene>
<feature type="transmembrane region" description="Helical" evidence="6">
    <location>
        <begin position="281"/>
        <end position="298"/>
    </location>
</feature>
<evidence type="ECO:0000313" key="8">
    <source>
        <dbReference type="EMBL" id="PSR34683.1"/>
    </source>
</evidence>
<feature type="transmembrane region" description="Helical" evidence="6">
    <location>
        <begin position="254"/>
        <end position="274"/>
    </location>
</feature>
<sequence length="392" mass="41079">MISSSTLGEGTRVARPSWKTAYYTFAHFLNDSYPNLYPSLLPVLMVAMHFSIALAGLLSSIAALTTQMLQPLMGLWADRVGTRYFVVGGLFVGSIISASALAFAPSYGIFVLALLIGGLGNAAFHPHASALVGELSGSRKGLGMSFFMIGGNIGRALAPIAATTTFLYLGRHGLWVLALPGMTMAIVMWFVMRPSPKPKVIRGSIWTPAFRRGLKHAGNLLVVVVLRNLASTATLTMVPILWHTLHRPLGESAALLSTLFLVGSVGNMTGGAISDKFGPKPVLIASAALSSLFLWWFLHANGPAIWLSIGLLGFALYSTGSVVMVYGQALFPENKGMASGLTLGVGNTLGALGVGGIGLLASRIGAVGALETTAVLLLVSIPFSLRLKAPTA</sequence>
<organism evidence="8 9">
    <name type="scientific">Sulfobacillus benefaciens</name>
    <dbReference type="NCBI Taxonomy" id="453960"/>
    <lineage>
        <taxon>Bacteria</taxon>
        <taxon>Bacillati</taxon>
        <taxon>Bacillota</taxon>
        <taxon>Clostridia</taxon>
        <taxon>Eubacteriales</taxon>
        <taxon>Clostridiales Family XVII. Incertae Sedis</taxon>
        <taxon>Sulfobacillus</taxon>
    </lineage>
</organism>
<dbReference type="PANTHER" id="PTHR43129">
    <property type="entry name" value="FOSMIDOMYCIN RESISTANCE PROTEIN"/>
    <property type="match status" value="1"/>
</dbReference>
<feature type="transmembrane region" description="Helical" evidence="6">
    <location>
        <begin position="84"/>
        <end position="103"/>
    </location>
</feature>
<keyword evidence="2" id="KW-0813">Transport</keyword>
<dbReference type="CDD" id="cd17478">
    <property type="entry name" value="MFS_FsR"/>
    <property type="match status" value="1"/>
</dbReference>
<evidence type="ECO:0000313" key="9">
    <source>
        <dbReference type="Proteomes" id="UP000242972"/>
    </source>
</evidence>
<dbReference type="GO" id="GO:0005886">
    <property type="term" value="C:plasma membrane"/>
    <property type="evidence" value="ECO:0007669"/>
    <property type="project" value="UniProtKB-SubCell"/>
</dbReference>
<dbReference type="EMBL" id="PXYW01000007">
    <property type="protein sequence ID" value="PSR34683.1"/>
    <property type="molecule type" value="Genomic_DNA"/>
</dbReference>
<feature type="transmembrane region" description="Helical" evidence="6">
    <location>
        <begin position="109"/>
        <end position="132"/>
    </location>
</feature>
<evidence type="ECO:0000256" key="2">
    <source>
        <dbReference type="ARBA" id="ARBA00022448"/>
    </source>
</evidence>
<dbReference type="Pfam" id="PF07690">
    <property type="entry name" value="MFS_1"/>
    <property type="match status" value="2"/>
</dbReference>
<protein>
    <submittedName>
        <fullName evidence="8">MFS transporter</fullName>
    </submittedName>
</protein>
<feature type="transmembrane region" description="Helical" evidence="6">
    <location>
        <begin position="144"/>
        <end position="168"/>
    </location>
</feature>
<dbReference type="Gene3D" id="1.20.1250.20">
    <property type="entry name" value="MFS general substrate transporter like domains"/>
    <property type="match status" value="2"/>
</dbReference>
<dbReference type="GO" id="GO:0022857">
    <property type="term" value="F:transmembrane transporter activity"/>
    <property type="evidence" value="ECO:0007669"/>
    <property type="project" value="InterPro"/>
</dbReference>
<evidence type="ECO:0000256" key="6">
    <source>
        <dbReference type="SAM" id="Phobius"/>
    </source>
</evidence>
<evidence type="ECO:0000256" key="5">
    <source>
        <dbReference type="ARBA" id="ARBA00023136"/>
    </source>
</evidence>
<feature type="transmembrane region" description="Helical" evidence="6">
    <location>
        <begin position="304"/>
        <end position="326"/>
    </location>
</feature>
<dbReference type="AlphaFoldDB" id="A0A2T2XJK6"/>
<keyword evidence="4 6" id="KW-1133">Transmembrane helix</keyword>
<feature type="transmembrane region" description="Helical" evidence="6">
    <location>
        <begin position="40"/>
        <end position="64"/>
    </location>
</feature>
<feature type="transmembrane region" description="Helical" evidence="6">
    <location>
        <begin position="220"/>
        <end position="242"/>
    </location>
</feature>
<keyword evidence="5 6" id="KW-0472">Membrane</keyword>
<dbReference type="SUPFAM" id="SSF103473">
    <property type="entry name" value="MFS general substrate transporter"/>
    <property type="match status" value="1"/>
</dbReference>
<feature type="transmembrane region" description="Helical" evidence="6">
    <location>
        <begin position="174"/>
        <end position="192"/>
    </location>
</feature>
<keyword evidence="3 6" id="KW-0812">Transmembrane</keyword>
<dbReference type="InterPro" id="IPR020846">
    <property type="entry name" value="MFS_dom"/>
</dbReference>
<dbReference type="PANTHER" id="PTHR43129:SF1">
    <property type="entry name" value="FOSMIDOMYCIN RESISTANCE PROTEIN"/>
    <property type="match status" value="1"/>
</dbReference>
<feature type="transmembrane region" description="Helical" evidence="6">
    <location>
        <begin position="338"/>
        <end position="360"/>
    </location>
</feature>